<dbReference type="InterPro" id="IPR036388">
    <property type="entry name" value="WH-like_DNA-bd_sf"/>
</dbReference>
<feature type="modified residue" description="4-aspartylphosphate" evidence="7">
    <location>
        <position position="52"/>
    </location>
</feature>
<feature type="domain" description="OmpR/PhoB-type" evidence="10">
    <location>
        <begin position="129"/>
        <end position="227"/>
    </location>
</feature>
<evidence type="ECO:0000256" key="3">
    <source>
        <dbReference type="ARBA" id="ARBA00023012"/>
    </source>
</evidence>
<dbReference type="CDD" id="cd00383">
    <property type="entry name" value="trans_reg_C"/>
    <property type="match status" value="1"/>
</dbReference>
<dbReference type="CDD" id="cd18159">
    <property type="entry name" value="REC_OmpR_NsrR-like"/>
    <property type="match status" value="1"/>
</dbReference>
<proteinExistence type="predicted"/>
<dbReference type="GO" id="GO:0005829">
    <property type="term" value="C:cytosol"/>
    <property type="evidence" value="ECO:0007669"/>
    <property type="project" value="TreeGrafter"/>
</dbReference>
<dbReference type="SUPFAM" id="SSF46894">
    <property type="entry name" value="C-terminal effector domain of the bipartite response regulators"/>
    <property type="match status" value="1"/>
</dbReference>
<accession>A0A926NLE2</accession>
<dbReference type="SMART" id="SM00862">
    <property type="entry name" value="Trans_reg_C"/>
    <property type="match status" value="1"/>
</dbReference>
<feature type="domain" description="Response regulatory" evidence="9">
    <location>
        <begin position="3"/>
        <end position="116"/>
    </location>
</feature>
<dbReference type="GO" id="GO:0000976">
    <property type="term" value="F:transcription cis-regulatory region binding"/>
    <property type="evidence" value="ECO:0007669"/>
    <property type="project" value="TreeGrafter"/>
</dbReference>
<comment type="caution">
    <text evidence="11">The sequence shown here is derived from an EMBL/GenBank/DDBJ whole genome shotgun (WGS) entry which is preliminary data.</text>
</comment>
<dbReference type="InterPro" id="IPR039420">
    <property type="entry name" value="WalR-like"/>
</dbReference>
<evidence type="ECO:0000256" key="7">
    <source>
        <dbReference type="PROSITE-ProRule" id="PRU00169"/>
    </source>
</evidence>
<dbReference type="InterPro" id="IPR001867">
    <property type="entry name" value="OmpR/PhoB-type_DNA-bd"/>
</dbReference>
<evidence type="ECO:0000256" key="6">
    <source>
        <dbReference type="ARBA" id="ARBA00023163"/>
    </source>
</evidence>
<dbReference type="PANTHER" id="PTHR48111:SF31">
    <property type="entry name" value="TRANSCRIPTIONAL REGULATORY PROTEIN YXDJ"/>
    <property type="match status" value="1"/>
</dbReference>
<dbReference type="Gene3D" id="6.10.250.690">
    <property type="match status" value="1"/>
</dbReference>
<gene>
    <name evidence="11" type="ORF">IC621_23790</name>
</gene>
<evidence type="ECO:0000259" key="9">
    <source>
        <dbReference type="PROSITE" id="PS50110"/>
    </source>
</evidence>
<keyword evidence="4" id="KW-0805">Transcription regulation</keyword>
<reference evidence="11" key="1">
    <citation type="submission" date="2020-09" db="EMBL/GenBank/DDBJ databases">
        <title>A novel bacterium of genus Bacillus, isolated from South China Sea.</title>
        <authorList>
            <person name="Huang H."/>
            <person name="Mo K."/>
            <person name="Hu Y."/>
        </authorList>
    </citation>
    <scope>NUCLEOTIDE SEQUENCE</scope>
    <source>
        <strain evidence="11">IB182487</strain>
    </source>
</reference>
<dbReference type="EMBL" id="JACXAI010000048">
    <property type="protein sequence ID" value="MBD1383215.1"/>
    <property type="molecule type" value="Genomic_DNA"/>
</dbReference>
<evidence type="ECO:0000256" key="8">
    <source>
        <dbReference type="PROSITE-ProRule" id="PRU01091"/>
    </source>
</evidence>
<dbReference type="SMART" id="SM00448">
    <property type="entry name" value="REC"/>
    <property type="match status" value="1"/>
</dbReference>
<keyword evidence="5 8" id="KW-0238">DNA-binding</keyword>
<dbReference type="InterPro" id="IPR016032">
    <property type="entry name" value="Sig_transdc_resp-reg_C-effctor"/>
</dbReference>
<dbReference type="SUPFAM" id="SSF52172">
    <property type="entry name" value="CheY-like"/>
    <property type="match status" value="1"/>
</dbReference>
<dbReference type="Proteomes" id="UP000626844">
    <property type="component" value="Unassembled WGS sequence"/>
</dbReference>
<evidence type="ECO:0000256" key="2">
    <source>
        <dbReference type="ARBA" id="ARBA00022553"/>
    </source>
</evidence>
<sequence length="236" mass="27567">MFRILIIEDNLKLVQLLEDYIQRYDFETFAVKNFESVLEDFKRFSPHIVLIDINLPKFDGYYWCRQIRKHSTCPILFISARDGKMEQVMAMENGADDFITKPFDYDIVLAKINSQLRRAYGSYASNQVGGTLTLDGLSLDVGRLLLQHDSDKVDLSHTEVKVLYELMSQSENVVSREQLLEKIWDDEAFVDDNTLNVYMTRVRKKLSKLNIQEALVTVRGQGYRLIPNWGNRRNKK</sequence>
<dbReference type="Gene3D" id="3.40.50.2300">
    <property type="match status" value="1"/>
</dbReference>
<evidence type="ECO:0000313" key="11">
    <source>
        <dbReference type="EMBL" id="MBD1383215.1"/>
    </source>
</evidence>
<feature type="DNA-binding region" description="OmpR/PhoB-type" evidence="8">
    <location>
        <begin position="129"/>
        <end position="227"/>
    </location>
</feature>
<keyword evidence="12" id="KW-1185">Reference proteome</keyword>
<dbReference type="Pfam" id="PF00486">
    <property type="entry name" value="Trans_reg_C"/>
    <property type="match status" value="1"/>
</dbReference>
<dbReference type="Pfam" id="PF00072">
    <property type="entry name" value="Response_reg"/>
    <property type="match status" value="1"/>
</dbReference>
<dbReference type="RefSeq" id="WP_191162165.1">
    <property type="nucleotide sequence ID" value="NZ_JACXAI010000048.1"/>
</dbReference>
<dbReference type="GO" id="GO:0032993">
    <property type="term" value="C:protein-DNA complex"/>
    <property type="evidence" value="ECO:0007669"/>
    <property type="project" value="TreeGrafter"/>
</dbReference>
<dbReference type="GO" id="GO:0000156">
    <property type="term" value="F:phosphorelay response regulator activity"/>
    <property type="evidence" value="ECO:0007669"/>
    <property type="project" value="TreeGrafter"/>
</dbReference>
<dbReference type="PANTHER" id="PTHR48111">
    <property type="entry name" value="REGULATOR OF RPOS"/>
    <property type="match status" value="1"/>
</dbReference>
<keyword evidence="3" id="KW-0902">Two-component regulatory system</keyword>
<name>A0A926NLE2_9BACI</name>
<comment type="subcellular location">
    <subcellularLocation>
        <location evidence="1">Cytoplasm</location>
    </subcellularLocation>
</comment>
<dbReference type="Gene3D" id="1.10.10.10">
    <property type="entry name" value="Winged helix-like DNA-binding domain superfamily/Winged helix DNA-binding domain"/>
    <property type="match status" value="1"/>
</dbReference>
<dbReference type="PROSITE" id="PS51755">
    <property type="entry name" value="OMPR_PHOB"/>
    <property type="match status" value="1"/>
</dbReference>
<organism evidence="11 12">
    <name type="scientific">Metabacillus arenae</name>
    <dbReference type="NCBI Taxonomy" id="2771434"/>
    <lineage>
        <taxon>Bacteria</taxon>
        <taxon>Bacillati</taxon>
        <taxon>Bacillota</taxon>
        <taxon>Bacilli</taxon>
        <taxon>Bacillales</taxon>
        <taxon>Bacillaceae</taxon>
        <taxon>Metabacillus</taxon>
    </lineage>
</organism>
<evidence type="ECO:0000259" key="10">
    <source>
        <dbReference type="PROSITE" id="PS51755"/>
    </source>
</evidence>
<evidence type="ECO:0000313" key="12">
    <source>
        <dbReference type="Proteomes" id="UP000626844"/>
    </source>
</evidence>
<dbReference type="InterPro" id="IPR001789">
    <property type="entry name" value="Sig_transdc_resp-reg_receiver"/>
</dbReference>
<dbReference type="InterPro" id="IPR011006">
    <property type="entry name" value="CheY-like_superfamily"/>
</dbReference>
<evidence type="ECO:0000256" key="5">
    <source>
        <dbReference type="ARBA" id="ARBA00023125"/>
    </source>
</evidence>
<dbReference type="AlphaFoldDB" id="A0A926NLE2"/>
<keyword evidence="2 7" id="KW-0597">Phosphoprotein</keyword>
<dbReference type="PROSITE" id="PS50110">
    <property type="entry name" value="RESPONSE_REGULATORY"/>
    <property type="match status" value="1"/>
</dbReference>
<keyword evidence="6" id="KW-0804">Transcription</keyword>
<evidence type="ECO:0000256" key="1">
    <source>
        <dbReference type="ARBA" id="ARBA00004496"/>
    </source>
</evidence>
<protein>
    <submittedName>
        <fullName evidence="11">Response regulator transcription factor</fullName>
    </submittedName>
</protein>
<evidence type="ECO:0000256" key="4">
    <source>
        <dbReference type="ARBA" id="ARBA00023015"/>
    </source>
</evidence>
<dbReference type="GO" id="GO:0006355">
    <property type="term" value="P:regulation of DNA-templated transcription"/>
    <property type="evidence" value="ECO:0007669"/>
    <property type="project" value="InterPro"/>
</dbReference>